<dbReference type="RefSeq" id="WP_183494103.1">
    <property type="nucleotide sequence ID" value="NZ_JACIFF010000001.1"/>
</dbReference>
<accession>A0A840E2E8</accession>
<reference evidence="2 3" key="1">
    <citation type="submission" date="2020-08" db="EMBL/GenBank/DDBJ databases">
        <title>Genomic Encyclopedia of Type Strains, Phase IV (KMG-IV): sequencing the most valuable type-strain genomes for metagenomic binning, comparative biology and taxonomic classification.</title>
        <authorList>
            <person name="Goeker M."/>
        </authorList>
    </citation>
    <scope>NUCLEOTIDE SEQUENCE [LARGE SCALE GENOMIC DNA]</scope>
    <source>
        <strain evidence="2 3">DSM 105137</strain>
    </source>
</reference>
<dbReference type="AlphaFoldDB" id="A0A840E2E8"/>
<evidence type="ECO:0000256" key="1">
    <source>
        <dbReference type="SAM" id="MobiDB-lite"/>
    </source>
</evidence>
<sequence length="219" mass="24494">MIKQLLSAAALTIFLVACDNTPGSEDSGEMVDASPVTEDANVPDPDVTTNTESEIAFVRKRFDRVQEMEAAGTLRCDTLSYNCDEESGGGSFTFCYVADDLVRASHEFYLGDHGGGSETYYFDEEDLYFAHLTQSSWRFASPPDQDDGTYTVDEVNEERRYFYNGNMIDRLYKDYQVESWKESPDPSTLPNTQTGTGVSAQVSGDQMLEIARSREFDCD</sequence>
<feature type="compositionally biased region" description="Polar residues" evidence="1">
    <location>
        <begin position="185"/>
        <end position="204"/>
    </location>
</feature>
<organism evidence="2 3">
    <name type="scientific">Neolewinella aquimaris</name>
    <dbReference type="NCBI Taxonomy" id="1835722"/>
    <lineage>
        <taxon>Bacteria</taxon>
        <taxon>Pseudomonadati</taxon>
        <taxon>Bacteroidota</taxon>
        <taxon>Saprospiria</taxon>
        <taxon>Saprospirales</taxon>
        <taxon>Lewinellaceae</taxon>
        <taxon>Neolewinella</taxon>
    </lineage>
</organism>
<feature type="region of interest" description="Disordered" evidence="1">
    <location>
        <begin position="25"/>
        <end position="48"/>
    </location>
</feature>
<keyword evidence="3" id="KW-1185">Reference proteome</keyword>
<protein>
    <recommendedName>
        <fullName evidence="4">Lipoprotein</fullName>
    </recommendedName>
</protein>
<proteinExistence type="predicted"/>
<dbReference type="Proteomes" id="UP000576209">
    <property type="component" value="Unassembled WGS sequence"/>
</dbReference>
<evidence type="ECO:0000313" key="3">
    <source>
        <dbReference type="Proteomes" id="UP000576209"/>
    </source>
</evidence>
<evidence type="ECO:0000313" key="2">
    <source>
        <dbReference type="EMBL" id="MBB4077865.1"/>
    </source>
</evidence>
<evidence type="ECO:0008006" key="4">
    <source>
        <dbReference type="Google" id="ProtNLM"/>
    </source>
</evidence>
<gene>
    <name evidence="2" type="ORF">GGR28_000466</name>
</gene>
<comment type="caution">
    <text evidence="2">The sequence shown here is derived from an EMBL/GenBank/DDBJ whole genome shotgun (WGS) entry which is preliminary data.</text>
</comment>
<name>A0A840E2E8_9BACT</name>
<dbReference type="EMBL" id="JACIFF010000001">
    <property type="protein sequence ID" value="MBB4077865.1"/>
    <property type="molecule type" value="Genomic_DNA"/>
</dbReference>
<feature type="region of interest" description="Disordered" evidence="1">
    <location>
        <begin position="181"/>
        <end position="204"/>
    </location>
</feature>
<dbReference type="PROSITE" id="PS51257">
    <property type="entry name" value="PROKAR_LIPOPROTEIN"/>
    <property type="match status" value="1"/>
</dbReference>